<protein>
    <submittedName>
        <fullName evidence="5">Uncharacterized protein MAL13P1.304-like</fullName>
    </submittedName>
</protein>
<feature type="compositionally biased region" description="Basic and acidic residues" evidence="3">
    <location>
        <begin position="1"/>
        <end position="14"/>
    </location>
</feature>
<feature type="region of interest" description="Disordered" evidence="3">
    <location>
        <begin position="275"/>
        <end position="307"/>
    </location>
</feature>
<sequence length="806" mass="92295">MVPSKDWPERKEPPEFSNPPKTKSKSTKEKHEYVLQPHVSEGKKIHSFAQGEGPPPDPKYNFLADSEREEPGVENIKETNGNKSHQKQMRGNFKGRRIVGRGGTQKDCKSSRGNCKDDSQPGYDAWRAERNRIDEDRISRQKTAEGNWRREWDNDKVHIVDDITKKSSKPMLGDYVKKDSDRRYHNNNEHVNYTRGTGHRSHRGSTKNFHGNYENRSHNTYDQHRNNSSMSAKVSVSPTSEERTVIATEKSIKVTVNQSNVTKGTVMSVKVNSPNIAGTGRVGPRQRTRVTYSHSDVDVPPSEDEPFFRQKSFEDKAKGTYFNNQKFSNLKKSHSQKKKENETKYRQRKNSEGNSHEFQSYMQRDHQKFIPNKSSHLFKENSKVTKPDSSDIDVLQKRQTQECSTFDKMKVERDIECDTEHNDEQDNKHDTEGSMECDVGHDDEQDNKHDTEGSMECDVEHNDEQDNKHNTEGSMECDVEHDDEQDNKHDTEDSIQCDVQHNDEQNNKHDTEGSTEHNVEQYDELEMKRNVENDSEQNTEQSIECNITAETIRTPPEGIQVSNVKNGETNVKDKLLDEVLLMNEETDETVLIPASSAENSVHVAKDETHNITSDDKNSDPLACKIVEESCKGSNVSSEASISGDNPSNKQLVPKENEESSSDVVEMLKPRLHEINEELLKQTKDDTEQFANDNCDNIEEEITVQRNTEEVIDNSVSSLENKTHSVIEIKDQLICNTHLVQVSNTEKETSNSSNENLRDTHEVNLENIHTVSIVNVDNDVTENTEKTEEPNDKKQEKENERENESLQ</sequence>
<evidence type="ECO:0000256" key="2">
    <source>
        <dbReference type="ARBA" id="ARBA00023054"/>
    </source>
</evidence>
<feature type="region of interest" description="Disordered" evidence="3">
    <location>
        <begin position="1"/>
        <end position="123"/>
    </location>
</feature>
<reference evidence="5" key="1">
    <citation type="submission" date="2025-08" db="UniProtKB">
        <authorList>
            <consortium name="RefSeq"/>
        </authorList>
    </citation>
    <scope>IDENTIFICATION</scope>
    <source>
        <tissue evidence="5">Whole body</tissue>
    </source>
</reference>
<feature type="region of interest" description="Disordered" evidence="3">
    <location>
        <begin position="319"/>
        <end position="356"/>
    </location>
</feature>
<proteinExistence type="predicted"/>
<dbReference type="InterPro" id="IPR029336">
    <property type="entry name" value="DUF4594"/>
</dbReference>
<keyword evidence="1" id="KW-0597">Phosphoprotein</keyword>
<feature type="compositionally biased region" description="Acidic residues" evidence="3">
    <location>
        <begin position="475"/>
        <end position="485"/>
    </location>
</feature>
<organism evidence="4 5">
    <name type="scientific">Ceratina calcarata</name>
    <dbReference type="NCBI Taxonomy" id="156304"/>
    <lineage>
        <taxon>Eukaryota</taxon>
        <taxon>Metazoa</taxon>
        <taxon>Ecdysozoa</taxon>
        <taxon>Arthropoda</taxon>
        <taxon>Hexapoda</taxon>
        <taxon>Insecta</taxon>
        <taxon>Pterygota</taxon>
        <taxon>Neoptera</taxon>
        <taxon>Endopterygota</taxon>
        <taxon>Hymenoptera</taxon>
        <taxon>Apocrita</taxon>
        <taxon>Aculeata</taxon>
        <taxon>Apoidea</taxon>
        <taxon>Anthophila</taxon>
        <taxon>Apidae</taxon>
        <taxon>Ceratina</taxon>
        <taxon>Zadontomerus</taxon>
    </lineage>
</organism>
<evidence type="ECO:0000256" key="3">
    <source>
        <dbReference type="SAM" id="MobiDB-lite"/>
    </source>
</evidence>
<feature type="compositionally biased region" description="Basic and acidic residues" evidence="3">
    <location>
        <begin position="213"/>
        <end position="225"/>
    </location>
</feature>
<feature type="compositionally biased region" description="Basic and acidic residues" evidence="3">
    <location>
        <begin position="500"/>
        <end position="519"/>
    </location>
</feature>
<feature type="compositionally biased region" description="Basic and acidic residues" evidence="3">
    <location>
        <begin position="416"/>
        <end position="471"/>
    </location>
</feature>
<evidence type="ECO:0000313" key="4">
    <source>
        <dbReference type="Proteomes" id="UP000694925"/>
    </source>
</evidence>
<dbReference type="Proteomes" id="UP000694925">
    <property type="component" value="Unplaced"/>
</dbReference>
<feature type="region of interest" description="Disordered" evidence="3">
    <location>
        <begin position="416"/>
        <end position="519"/>
    </location>
</feature>
<feature type="compositionally biased region" description="Basic and acidic residues" evidence="3">
    <location>
        <begin position="65"/>
        <end position="77"/>
    </location>
</feature>
<feature type="compositionally biased region" description="Basic residues" evidence="3">
    <location>
        <begin position="84"/>
        <end position="99"/>
    </location>
</feature>
<feature type="region of interest" description="Disordered" evidence="3">
    <location>
        <begin position="772"/>
        <end position="806"/>
    </location>
</feature>
<feature type="compositionally biased region" description="Polar residues" evidence="3">
    <location>
        <begin position="634"/>
        <end position="650"/>
    </location>
</feature>
<feature type="compositionally biased region" description="Basic and acidic residues" evidence="3">
    <location>
        <begin position="104"/>
        <end position="119"/>
    </location>
</feature>
<dbReference type="KEGG" id="ccal:108623511"/>
<name>A0AAJ7N4Q8_9HYME</name>
<dbReference type="RefSeq" id="XP_017877557.1">
    <property type="nucleotide sequence ID" value="XM_018022068.2"/>
</dbReference>
<evidence type="ECO:0000313" key="5">
    <source>
        <dbReference type="RefSeq" id="XP_017877557.1"/>
    </source>
</evidence>
<dbReference type="Pfam" id="PF15266">
    <property type="entry name" value="DUF4594"/>
    <property type="match status" value="1"/>
</dbReference>
<feature type="region of interest" description="Disordered" evidence="3">
    <location>
        <begin position="634"/>
        <end position="661"/>
    </location>
</feature>
<dbReference type="GeneID" id="108623511"/>
<feature type="compositionally biased region" description="Polar residues" evidence="3">
    <location>
        <begin position="226"/>
        <end position="239"/>
    </location>
</feature>
<keyword evidence="4" id="KW-1185">Reference proteome</keyword>
<dbReference type="AlphaFoldDB" id="A0AAJ7N4Q8"/>
<evidence type="ECO:0000256" key="1">
    <source>
        <dbReference type="ARBA" id="ARBA00022553"/>
    </source>
</evidence>
<feature type="compositionally biased region" description="Basic and acidic residues" evidence="3">
    <location>
        <begin position="338"/>
        <end position="355"/>
    </location>
</feature>
<feature type="region of interest" description="Disordered" evidence="3">
    <location>
        <begin position="180"/>
        <end position="242"/>
    </location>
</feature>
<keyword evidence="2" id="KW-0175">Coiled coil</keyword>
<accession>A0AAJ7N4Q8</accession>
<feature type="region of interest" description="Disordered" evidence="3">
    <location>
        <begin position="376"/>
        <end position="396"/>
    </location>
</feature>
<feature type="compositionally biased region" description="Basic and acidic residues" evidence="3">
    <location>
        <begin position="782"/>
        <end position="806"/>
    </location>
</feature>
<gene>
    <name evidence="5" type="primary">LOC108623511</name>
</gene>
<feature type="compositionally biased region" description="Basic and acidic residues" evidence="3">
    <location>
        <begin position="377"/>
        <end position="396"/>
    </location>
</feature>